<name>A0A2M8R2Z7_9BRAD</name>
<dbReference type="AlphaFoldDB" id="A0A2M8R2Z7"/>
<keyword evidence="2" id="KW-1185">Reference proteome</keyword>
<dbReference type="Proteomes" id="UP000231194">
    <property type="component" value="Unassembled WGS sequence"/>
</dbReference>
<accession>A0A2M8R2Z7</accession>
<gene>
    <name evidence="1" type="ORF">CVM73_27065</name>
</gene>
<reference evidence="1 2" key="1">
    <citation type="submission" date="2017-11" db="EMBL/GenBank/DDBJ databases">
        <title>Bradyrhizobium forestalis sp. nov., an efficient nitrogen-fixing bacterium isolated from nodules of forest legume species in the Amazon.</title>
        <authorList>
            <person name="Costa E.M."/>
            <person name="Guimaraes A."/>
            <person name="Carvalho T.S."/>
            <person name="Rodrigues T.L."/>
            <person name="Ribeiro P.R.A."/>
            <person name="Lebbe L."/>
            <person name="Willems A."/>
            <person name="Moreira F.M.S."/>
        </authorList>
    </citation>
    <scope>NUCLEOTIDE SEQUENCE [LARGE SCALE GENOMIC DNA]</scope>
    <source>
        <strain evidence="1 2">INPA54B</strain>
    </source>
</reference>
<evidence type="ECO:0000313" key="1">
    <source>
        <dbReference type="EMBL" id="PJG52194.1"/>
    </source>
</evidence>
<dbReference type="InterPro" id="IPR035919">
    <property type="entry name" value="EAL_sf"/>
</dbReference>
<dbReference type="SUPFAM" id="SSF141868">
    <property type="entry name" value="EAL domain-like"/>
    <property type="match status" value="1"/>
</dbReference>
<dbReference type="EMBL" id="PGVG01000027">
    <property type="protein sequence ID" value="PJG52194.1"/>
    <property type="molecule type" value="Genomic_DNA"/>
</dbReference>
<evidence type="ECO:0000313" key="2">
    <source>
        <dbReference type="Proteomes" id="UP000231194"/>
    </source>
</evidence>
<comment type="caution">
    <text evidence="1">The sequence shown here is derived from an EMBL/GenBank/DDBJ whole genome shotgun (WGS) entry which is preliminary data.</text>
</comment>
<organism evidence="1 2">
    <name type="scientific">Bradyrhizobium forestalis</name>
    <dbReference type="NCBI Taxonomy" id="1419263"/>
    <lineage>
        <taxon>Bacteria</taxon>
        <taxon>Pseudomonadati</taxon>
        <taxon>Pseudomonadota</taxon>
        <taxon>Alphaproteobacteria</taxon>
        <taxon>Hyphomicrobiales</taxon>
        <taxon>Nitrobacteraceae</taxon>
        <taxon>Bradyrhizobium</taxon>
    </lineage>
</organism>
<proteinExistence type="predicted"/>
<evidence type="ECO:0008006" key="3">
    <source>
        <dbReference type="Google" id="ProtNLM"/>
    </source>
</evidence>
<protein>
    <recommendedName>
        <fullName evidence="3">EAL domain-containing protein</fullName>
    </recommendedName>
</protein>
<sequence length="76" mass="8124">MPSGQTMSASDRLVTEIPDVLAELGCDIVQGFLYAPALAPVAFERWLIEHCAEQARAMLRRLDLAPAGGAAVKRSA</sequence>